<dbReference type="InterPro" id="IPR002035">
    <property type="entry name" value="VWF_A"/>
</dbReference>
<organism evidence="2 3">
    <name type="scientific">Pseudonocardia xishanensis</name>
    <dbReference type="NCBI Taxonomy" id="630995"/>
    <lineage>
        <taxon>Bacteria</taxon>
        <taxon>Bacillati</taxon>
        <taxon>Actinomycetota</taxon>
        <taxon>Actinomycetes</taxon>
        <taxon>Pseudonocardiales</taxon>
        <taxon>Pseudonocardiaceae</taxon>
        <taxon>Pseudonocardia</taxon>
    </lineage>
</organism>
<dbReference type="InterPro" id="IPR011195">
    <property type="entry name" value="UCP010256"/>
</dbReference>
<comment type="caution">
    <text evidence="2">The sequence shown here is derived from an EMBL/GenBank/DDBJ whole genome shotgun (WGS) entry which is preliminary data.</text>
</comment>
<dbReference type="InterPro" id="IPR036465">
    <property type="entry name" value="vWFA_dom_sf"/>
</dbReference>
<dbReference type="Gene3D" id="3.40.50.410">
    <property type="entry name" value="von Willebrand factor, type A domain"/>
    <property type="match status" value="1"/>
</dbReference>
<dbReference type="Pfam" id="PF05762">
    <property type="entry name" value="VWA_CoxE"/>
    <property type="match status" value="1"/>
</dbReference>
<dbReference type="SMART" id="SM00327">
    <property type="entry name" value="VWA"/>
    <property type="match status" value="1"/>
</dbReference>
<sequence length="394" mass="42105">MSDVDDSTAGSSAEAGSSGPALLDELLGFCGLLRAEGLSNDAERVRTFCEAVAELGPENCYWAGRTILTSEREDGPTYDRVFRRYWRARGRALASVAVAMPAQETSLVAVDGAGLDPPGDATRLVGGSASPVEALGGKSAAGLSPEAQADLQRLYRRLVLPLPSRTTPRLRPASTGTVDLARTIRSALRTAGEPVPLSRARRRRRPRPLALLIDVSRSMAQHSERMAVFAHSMADRQVGCEVFCFGTHATHVTPSLLRRSSQEALAQATTAVTDWNGGTRIGESLAQLLADPRHAARLRGTVCVVVSDGLDTGDPELIGSTVARLRRLSHRLIWMNPFADEPGYAPRARAMQAALPHLDAFVSGSDLSGLAAALSSLQVGSRRSAFRPVDRRPL</sequence>
<dbReference type="RefSeq" id="WP_345425012.1">
    <property type="nucleotide sequence ID" value="NZ_BAABGT010000093.1"/>
</dbReference>
<dbReference type="CDD" id="cd00198">
    <property type="entry name" value="vWFA"/>
    <property type="match status" value="1"/>
</dbReference>
<dbReference type="PIRSF" id="PIRSF010256">
    <property type="entry name" value="CoxE_vWa"/>
    <property type="match status" value="1"/>
</dbReference>
<evidence type="ECO:0000313" key="2">
    <source>
        <dbReference type="EMBL" id="GAA4555558.1"/>
    </source>
</evidence>
<evidence type="ECO:0000259" key="1">
    <source>
        <dbReference type="SMART" id="SM00327"/>
    </source>
</evidence>
<accession>A0ABP8S1E9</accession>
<dbReference type="PANTHER" id="PTHR39338:SF6">
    <property type="entry name" value="BLL5662 PROTEIN"/>
    <property type="match status" value="1"/>
</dbReference>
<proteinExistence type="predicted"/>
<feature type="domain" description="VWFA" evidence="1">
    <location>
        <begin position="206"/>
        <end position="375"/>
    </location>
</feature>
<gene>
    <name evidence="2" type="ORF">GCM10023175_56030</name>
</gene>
<dbReference type="PANTHER" id="PTHR39338">
    <property type="entry name" value="BLL5662 PROTEIN-RELATED"/>
    <property type="match status" value="1"/>
</dbReference>
<dbReference type="Proteomes" id="UP001501598">
    <property type="component" value="Unassembled WGS sequence"/>
</dbReference>
<evidence type="ECO:0000313" key="3">
    <source>
        <dbReference type="Proteomes" id="UP001501598"/>
    </source>
</evidence>
<protein>
    <submittedName>
        <fullName evidence="2">VWA domain-containing protein</fullName>
    </submittedName>
</protein>
<dbReference type="EMBL" id="BAABGT010000093">
    <property type="protein sequence ID" value="GAA4555558.1"/>
    <property type="molecule type" value="Genomic_DNA"/>
</dbReference>
<keyword evidence="3" id="KW-1185">Reference proteome</keyword>
<dbReference type="InterPro" id="IPR008912">
    <property type="entry name" value="Uncharacterised_CoxE"/>
</dbReference>
<reference evidence="3" key="1">
    <citation type="journal article" date="2019" name="Int. J. Syst. Evol. Microbiol.">
        <title>The Global Catalogue of Microorganisms (GCM) 10K type strain sequencing project: providing services to taxonomists for standard genome sequencing and annotation.</title>
        <authorList>
            <consortium name="The Broad Institute Genomics Platform"/>
            <consortium name="The Broad Institute Genome Sequencing Center for Infectious Disease"/>
            <person name="Wu L."/>
            <person name="Ma J."/>
        </authorList>
    </citation>
    <scope>NUCLEOTIDE SEQUENCE [LARGE SCALE GENOMIC DNA]</scope>
    <source>
        <strain evidence="3">JCM 17906</strain>
    </source>
</reference>
<name>A0ABP8S1E9_9PSEU</name>
<dbReference type="SUPFAM" id="SSF53300">
    <property type="entry name" value="vWA-like"/>
    <property type="match status" value="1"/>
</dbReference>